<dbReference type="GO" id="GO:0006986">
    <property type="term" value="P:response to unfolded protein"/>
    <property type="evidence" value="ECO:0007669"/>
    <property type="project" value="UniProtKB-KW"/>
</dbReference>
<evidence type="ECO:0000313" key="10">
    <source>
        <dbReference type="Proteomes" id="UP001174936"/>
    </source>
</evidence>
<dbReference type="PROSITE" id="PS50033">
    <property type="entry name" value="UBX"/>
    <property type="match status" value="1"/>
</dbReference>
<proteinExistence type="predicted"/>
<dbReference type="InterPro" id="IPR001012">
    <property type="entry name" value="UBX_dom"/>
</dbReference>
<feature type="compositionally biased region" description="Polar residues" evidence="6">
    <location>
        <begin position="448"/>
        <end position="458"/>
    </location>
</feature>
<feature type="transmembrane region" description="Helical" evidence="7">
    <location>
        <begin position="385"/>
        <end position="408"/>
    </location>
</feature>
<keyword evidence="2" id="KW-0834">Unfolded protein response</keyword>
<evidence type="ECO:0000256" key="7">
    <source>
        <dbReference type="SAM" id="Phobius"/>
    </source>
</evidence>
<feature type="region of interest" description="Disordered" evidence="6">
    <location>
        <begin position="112"/>
        <end position="259"/>
    </location>
</feature>
<keyword evidence="7" id="KW-0472">Membrane</keyword>
<evidence type="ECO:0000256" key="1">
    <source>
        <dbReference type="ARBA" id="ARBA00004406"/>
    </source>
</evidence>
<feature type="compositionally biased region" description="Basic and acidic residues" evidence="6">
    <location>
        <begin position="204"/>
        <end position="252"/>
    </location>
</feature>
<gene>
    <name evidence="9" type="ORF">B0T16DRAFT_425035</name>
</gene>
<name>A0AA40CZQ3_9PEZI</name>
<dbReference type="InterPro" id="IPR036249">
    <property type="entry name" value="Thioredoxin-like_sf"/>
</dbReference>
<dbReference type="Gene3D" id="3.40.30.10">
    <property type="entry name" value="Glutaredoxin"/>
    <property type="match status" value="1"/>
</dbReference>
<dbReference type="GO" id="GO:0005789">
    <property type="term" value="C:endoplasmic reticulum membrane"/>
    <property type="evidence" value="ECO:0007669"/>
    <property type="project" value="UniProtKB-SubCell"/>
</dbReference>
<comment type="subcellular location">
    <subcellularLocation>
        <location evidence="1">Endoplasmic reticulum membrane</location>
        <topology evidence="1">Peripheral membrane protein</topology>
    </subcellularLocation>
</comment>
<dbReference type="PANTHER" id="PTHR46424:SF1">
    <property type="entry name" value="UBX DOMAIN-CONTAINING PROTEIN 4"/>
    <property type="match status" value="1"/>
</dbReference>
<keyword evidence="7" id="KW-1133">Transmembrane helix</keyword>
<organism evidence="9 10">
    <name type="scientific">Cercophora newfieldiana</name>
    <dbReference type="NCBI Taxonomy" id="92897"/>
    <lineage>
        <taxon>Eukaryota</taxon>
        <taxon>Fungi</taxon>
        <taxon>Dikarya</taxon>
        <taxon>Ascomycota</taxon>
        <taxon>Pezizomycotina</taxon>
        <taxon>Sordariomycetes</taxon>
        <taxon>Sordariomycetidae</taxon>
        <taxon>Sordariales</taxon>
        <taxon>Lasiosphaeriaceae</taxon>
        <taxon>Cercophora</taxon>
    </lineage>
</organism>
<dbReference type="Pfam" id="PF00789">
    <property type="entry name" value="UBX"/>
    <property type="match status" value="1"/>
</dbReference>
<feature type="compositionally biased region" description="Basic and acidic residues" evidence="6">
    <location>
        <begin position="178"/>
        <end position="195"/>
    </location>
</feature>
<dbReference type="SUPFAM" id="SSF52833">
    <property type="entry name" value="Thioredoxin-like"/>
    <property type="match status" value="1"/>
</dbReference>
<feature type="domain" description="UBX" evidence="8">
    <location>
        <begin position="275"/>
        <end position="361"/>
    </location>
</feature>
<dbReference type="PANTHER" id="PTHR46424">
    <property type="entry name" value="UBX DOMAIN-CONTAINING PROTEIN 4"/>
    <property type="match status" value="1"/>
</dbReference>
<evidence type="ECO:0000256" key="3">
    <source>
        <dbReference type="ARBA" id="ARBA00038812"/>
    </source>
</evidence>
<evidence type="ECO:0000256" key="2">
    <source>
        <dbReference type="ARBA" id="ARBA00023230"/>
    </source>
</evidence>
<evidence type="ECO:0000313" key="9">
    <source>
        <dbReference type="EMBL" id="KAK0656467.1"/>
    </source>
</evidence>
<comment type="caution">
    <text evidence="9">The sequence shown here is derived from an EMBL/GenBank/DDBJ whole genome shotgun (WGS) entry which is preliminary data.</text>
</comment>
<accession>A0AA40CZQ3</accession>
<sequence length="467" mass="50933">MSFFQGTLQEGIATAVQQSKSVLCFVTDGETESKQWEDDFLTDANIASLLESEAVALRLEAGSQEEGFLTQLYPIPKKPTIVIIKDAVLKEYVASGVSKEDFTRRIQKALQSTPAPIPASPSPVSAATPAGNPSQPQPSPVGDSNSSTSSGRATPQSSNETQVQSVLAERAARLAVQKKKDEEEAKKRRVEKAAAKAESTVPEAQRKHVEAVRRKQSAAREERQRILQAIEDDKAARRARQAEKEAMRRAAEEPEEKQDDVPFAPASLLYPTSGRITEFCALQVRLLDGSTIRSKFSSHDTLKDVRQWVDDTTKGDIHGGGKKGYIFRILLTPLPSKTVDVTEEGKALRDLGLTPSATLILVPAPRRAATAYAAARTDENAFMGFISYILSFITGFFGVVLSFFSTLFSTAGPPQAPTQDSAPADGVASGRDRSQIGARRVSERRNDQQFYNGNSTNFEPRPDDDEE</sequence>
<evidence type="ECO:0000256" key="6">
    <source>
        <dbReference type="SAM" id="MobiDB-lite"/>
    </source>
</evidence>
<comment type="subunit">
    <text evidence="3">Directly interacts with VCP. Interacts with UBQLN1. Forms a complex with VCP and UBQLN1.</text>
</comment>
<evidence type="ECO:0000256" key="5">
    <source>
        <dbReference type="ARBA" id="ARBA00046062"/>
    </source>
</evidence>
<comment type="function">
    <text evidence="5">Involved in endoplasmic reticulum-associated protein degradation (ERAD). Acts as a platform to recruit both UBQLN1 and VCP to the ER during ERAD.</text>
</comment>
<keyword evidence="7" id="KW-0812">Transmembrane</keyword>
<dbReference type="EMBL" id="JAULSV010000001">
    <property type="protein sequence ID" value="KAK0656467.1"/>
    <property type="molecule type" value="Genomic_DNA"/>
</dbReference>
<dbReference type="GO" id="GO:0036503">
    <property type="term" value="P:ERAD pathway"/>
    <property type="evidence" value="ECO:0007669"/>
    <property type="project" value="TreeGrafter"/>
</dbReference>
<dbReference type="SMART" id="SM00166">
    <property type="entry name" value="UBX"/>
    <property type="match status" value="1"/>
</dbReference>
<feature type="compositionally biased region" description="Polar residues" evidence="6">
    <location>
        <begin position="142"/>
        <end position="165"/>
    </location>
</feature>
<dbReference type="AlphaFoldDB" id="A0AA40CZQ3"/>
<protein>
    <recommendedName>
        <fullName evidence="4">UBX domain-containing protein 2</fullName>
    </recommendedName>
</protein>
<evidence type="ECO:0000256" key="4">
    <source>
        <dbReference type="ARBA" id="ARBA00041575"/>
    </source>
</evidence>
<dbReference type="Pfam" id="PF23187">
    <property type="entry name" value="UBX7_N"/>
    <property type="match status" value="1"/>
</dbReference>
<dbReference type="InterPro" id="IPR029071">
    <property type="entry name" value="Ubiquitin-like_domsf"/>
</dbReference>
<feature type="compositionally biased region" description="Basic and acidic residues" evidence="6">
    <location>
        <begin position="430"/>
        <end position="447"/>
    </location>
</feature>
<dbReference type="CDD" id="cd01767">
    <property type="entry name" value="UBX"/>
    <property type="match status" value="1"/>
</dbReference>
<keyword evidence="10" id="KW-1185">Reference proteome</keyword>
<evidence type="ECO:0000259" key="8">
    <source>
        <dbReference type="PROSITE" id="PS50033"/>
    </source>
</evidence>
<feature type="region of interest" description="Disordered" evidence="6">
    <location>
        <begin position="412"/>
        <end position="467"/>
    </location>
</feature>
<reference evidence="9" key="1">
    <citation type="submission" date="2023-06" db="EMBL/GenBank/DDBJ databases">
        <title>Genome-scale phylogeny and comparative genomics of the fungal order Sordariales.</title>
        <authorList>
            <consortium name="Lawrence Berkeley National Laboratory"/>
            <person name="Hensen N."/>
            <person name="Bonometti L."/>
            <person name="Westerberg I."/>
            <person name="Brannstrom I.O."/>
            <person name="Guillou S."/>
            <person name="Cros-Aarteil S."/>
            <person name="Calhoun S."/>
            <person name="Haridas S."/>
            <person name="Kuo A."/>
            <person name="Mondo S."/>
            <person name="Pangilinan J."/>
            <person name="Riley R."/>
            <person name="Labutti K."/>
            <person name="Andreopoulos B."/>
            <person name="Lipzen A."/>
            <person name="Chen C."/>
            <person name="Yanf M."/>
            <person name="Daum C."/>
            <person name="Ng V."/>
            <person name="Clum A."/>
            <person name="Steindorff A."/>
            <person name="Ohm R."/>
            <person name="Martin F."/>
            <person name="Silar P."/>
            <person name="Natvig D."/>
            <person name="Lalanne C."/>
            <person name="Gautier V."/>
            <person name="Ament-Velasquez S.L."/>
            <person name="Kruys A."/>
            <person name="Hutchinson M.I."/>
            <person name="Powell A.J."/>
            <person name="Barry K."/>
            <person name="Miller A.N."/>
            <person name="Grigoriev I.V."/>
            <person name="Debuchy R."/>
            <person name="Gladieux P."/>
            <person name="Thoren M.H."/>
            <person name="Johannesson H."/>
        </authorList>
    </citation>
    <scope>NUCLEOTIDE SEQUENCE</scope>
    <source>
        <strain evidence="9">SMH2532-1</strain>
    </source>
</reference>
<dbReference type="SUPFAM" id="SSF54236">
    <property type="entry name" value="Ubiquitin-like"/>
    <property type="match status" value="1"/>
</dbReference>
<dbReference type="Gene3D" id="3.10.20.90">
    <property type="entry name" value="Phosphatidylinositol 3-kinase Catalytic Subunit, Chain A, domain 1"/>
    <property type="match status" value="1"/>
</dbReference>
<dbReference type="Proteomes" id="UP001174936">
    <property type="component" value="Unassembled WGS sequence"/>
</dbReference>